<evidence type="ECO:0000313" key="1">
    <source>
        <dbReference type="EMBL" id="PRP68962.1"/>
    </source>
</evidence>
<organism evidence="1 2">
    <name type="scientific">Chromobacterium amazonense</name>
    <dbReference type="NCBI Taxonomy" id="1382803"/>
    <lineage>
        <taxon>Bacteria</taxon>
        <taxon>Pseudomonadati</taxon>
        <taxon>Pseudomonadota</taxon>
        <taxon>Betaproteobacteria</taxon>
        <taxon>Neisseriales</taxon>
        <taxon>Chromobacteriaceae</taxon>
        <taxon>Chromobacterium</taxon>
    </lineage>
</organism>
<proteinExistence type="predicted"/>
<dbReference type="EMBL" id="MTBD01000036">
    <property type="protein sequence ID" value="PRP68962.1"/>
    <property type="molecule type" value="Genomic_DNA"/>
</dbReference>
<name>A0A2S9WZR8_9NEIS</name>
<dbReference type="AlphaFoldDB" id="A0A2S9WZR8"/>
<dbReference type="Proteomes" id="UP000239469">
    <property type="component" value="Unassembled WGS sequence"/>
</dbReference>
<dbReference type="OrthoDB" id="8583393at2"/>
<reference evidence="1 2" key="1">
    <citation type="submission" date="2017-01" db="EMBL/GenBank/DDBJ databases">
        <title>New insights into the genetic diversity of Chromobacterium isolated from tropical freshwater lake.</title>
        <authorList>
            <person name="Santos A.B."/>
            <person name="Nascimento A.M."/>
            <person name="Da Silva P.C."/>
        </authorList>
    </citation>
    <scope>NUCLEOTIDE SEQUENCE [LARGE SCALE GENOMIC DNA]</scope>
    <source>
        <strain evidence="1 2">56AF</strain>
    </source>
</reference>
<evidence type="ECO:0000313" key="2">
    <source>
        <dbReference type="Proteomes" id="UP000239469"/>
    </source>
</evidence>
<dbReference type="RefSeq" id="WP_106077941.1">
    <property type="nucleotide sequence ID" value="NZ_JBDIVH010000001.1"/>
</dbReference>
<gene>
    <name evidence="1" type="ORF">BUE93_19660</name>
</gene>
<accession>A0A2S9WZR8</accession>
<comment type="caution">
    <text evidence="1">The sequence shown here is derived from an EMBL/GenBank/DDBJ whole genome shotgun (WGS) entry which is preliminary data.</text>
</comment>
<sequence length="201" mass="22620">MDQQTLQENREREWVRRLFEQKGIAPIDVRSLKCPAPDVGVALSDGRFLAIEVTEVLAGEHARRNARKKEVQQAQQAAGGIGSMFTRPASALDVACRIEAKVGKDYHVPNGHQLHLLLAAGTFEHGAMASTPLLYISIPELNQLTHSMLAHSRYQHVYLHLQRGCGLYEWNRHDRWHEIHPPMAHQDAYLSPQLLGQEAGK</sequence>
<protein>
    <submittedName>
        <fullName evidence="1">Uncharacterized protein</fullName>
    </submittedName>
</protein>